<protein>
    <submittedName>
        <fullName evidence="1">Uncharacterized protein</fullName>
    </submittedName>
</protein>
<dbReference type="EMBL" id="AMZH03036407">
    <property type="protein sequence ID" value="RRT31731.1"/>
    <property type="molecule type" value="Genomic_DNA"/>
</dbReference>
<organism evidence="1 2">
    <name type="scientific">Ensete ventricosum</name>
    <name type="common">Abyssinian banana</name>
    <name type="synonym">Musa ensete</name>
    <dbReference type="NCBI Taxonomy" id="4639"/>
    <lineage>
        <taxon>Eukaryota</taxon>
        <taxon>Viridiplantae</taxon>
        <taxon>Streptophyta</taxon>
        <taxon>Embryophyta</taxon>
        <taxon>Tracheophyta</taxon>
        <taxon>Spermatophyta</taxon>
        <taxon>Magnoliopsida</taxon>
        <taxon>Liliopsida</taxon>
        <taxon>Zingiberales</taxon>
        <taxon>Musaceae</taxon>
        <taxon>Ensete</taxon>
    </lineage>
</organism>
<proteinExistence type="predicted"/>
<gene>
    <name evidence="1" type="ORF">B296_00026387</name>
</gene>
<reference evidence="1 2" key="1">
    <citation type="journal article" date="2014" name="Agronomy (Basel)">
        <title>A Draft Genome Sequence for Ensete ventricosum, the Drought-Tolerant Tree Against Hunger.</title>
        <authorList>
            <person name="Harrison J."/>
            <person name="Moore K.A."/>
            <person name="Paszkiewicz K."/>
            <person name="Jones T."/>
            <person name="Grant M."/>
            <person name="Ambacheew D."/>
            <person name="Muzemil S."/>
            <person name="Studholme D.J."/>
        </authorList>
    </citation>
    <scope>NUCLEOTIDE SEQUENCE [LARGE SCALE GENOMIC DNA]</scope>
</reference>
<comment type="caution">
    <text evidence="1">The sequence shown here is derived from an EMBL/GenBank/DDBJ whole genome shotgun (WGS) entry which is preliminary data.</text>
</comment>
<sequence>MQRRRSCSVRDKIMRKYDQELLATPLWCTTQQEVGLWIQGVNAMVPQRRVFHVYASKLASDKSLGHQHGGLCTIEREVRLQVLRGSDYESIGISYPKAKHRLERRWTRRSTTVPQRRIYRLRRKGRKCKATNSMAMGLVAPWYPRQDFRGVIDPLLSRRESIIVKGTEEVGMQRQTPSTKTWQKGRGQELHKIGVVRLLIKIVESGGLQVDAGVLDQGTK</sequence>
<dbReference type="Proteomes" id="UP000287651">
    <property type="component" value="Unassembled WGS sequence"/>
</dbReference>
<name>A0A426WWW3_ENSVE</name>
<dbReference type="AlphaFoldDB" id="A0A426WWW3"/>
<accession>A0A426WWW3</accession>
<evidence type="ECO:0000313" key="1">
    <source>
        <dbReference type="EMBL" id="RRT31731.1"/>
    </source>
</evidence>
<evidence type="ECO:0000313" key="2">
    <source>
        <dbReference type="Proteomes" id="UP000287651"/>
    </source>
</evidence>